<protein>
    <submittedName>
        <fullName evidence="1">Glutaredoxin-like domain</fullName>
    </submittedName>
</protein>
<sequence length="74" mass="8669">MYYRVGCHLCDAMIAALRYLQHELAFELELVDIDKNPDLRKRYDVDVPVVTLGTEVVCFHFFEEDLVRQALQHG</sequence>
<dbReference type="InterPro" id="IPR052565">
    <property type="entry name" value="Glutaredoxin-like_YDR286C"/>
</dbReference>
<evidence type="ECO:0000313" key="1">
    <source>
        <dbReference type="EMBL" id="SKA72641.1"/>
    </source>
</evidence>
<dbReference type="PANTHER" id="PTHR33558:SF1">
    <property type="entry name" value="GLUTAREDOXIN-LIKE PROTEIN C5ORF63 HOMOLOG"/>
    <property type="match status" value="1"/>
</dbReference>
<gene>
    <name evidence="1" type="ORF">SAMN02745130_01153</name>
</gene>
<proteinExistence type="predicted"/>
<evidence type="ECO:0000313" key="2">
    <source>
        <dbReference type="Proteomes" id="UP000190460"/>
    </source>
</evidence>
<dbReference type="AlphaFoldDB" id="A0A1T4W7F9"/>
<keyword evidence="2" id="KW-1185">Reference proteome</keyword>
<dbReference type="SUPFAM" id="SSF52833">
    <property type="entry name" value="Thioredoxin-like"/>
    <property type="match status" value="1"/>
</dbReference>
<dbReference type="STRING" id="92487.SAMN02745130_01153"/>
<dbReference type="Pfam" id="PF05768">
    <property type="entry name" value="Glrx-like"/>
    <property type="match status" value="1"/>
</dbReference>
<accession>A0A1T4W7F9</accession>
<dbReference type="InterPro" id="IPR008554">
    <property type="entry name" value="Glutaredoxin-like"/>
</dbReference>
<name>A0A1T4W7F9_9GAMM</name>
<reference evidence="1 2" key="1">
    <citation type="submission" date="2017-02" db="EMBL/GenBank/DDBJ databases">
        <authorList>
            <person name="Peterson S.W."/>
        </authorList>
    </citation>
    <scope>NUCLEOTIDE SEQUENCE [LARGE SCALE GENOMIC DNA]</scope>
    <source>
        <strain evidence="1 2">ATCC 49788</strain>
    </source>
</reference>
<dbReference type="InterPro" id="IPR036249">
    <property type="entry name" value="Thioredoxin-like_sf"/>
</dbReference>
<dbReference type="Proteomes" id="UP000190460">
    <property type="component" value="Unassembled WGS sequence"/>
</dbReference>
<organism evidence="1 2">
    <name type="scientific">Thiothrix eikelboomii</name>
    <dbReference type="NCBI Taxonomy" id="92487"/>
    <lineage>
        <taxon>Bacteria</taxon>
        <taxon>Pseudomonadati</taxon>
        <taxon>Pseudomonadota</taxon>
        <taxon>Gammaproteobacteria</taxon>
        <taxon>Thiotrichales</taxon>
        <taxon>Thiotrichaceae</taxon>
        <taxon>Thiothrix</taxon>
    </lineage>
</organism>
<dbReference type="PANTHER" id="PTHR33558">
    <property type="entry name" value="GLUTAREDOXIN-LIKE PROTEIN C5ORF63 HOMOLOG"/>
    <property type="match status" value="1"/>
</dbReference>
<dbReference type="Gene3D" id="3.40.30.10">
    <property type="entry name" value="Glutaredoxin"/>
    <property type="match status" value="1"/>
</dbReference>
<dbReference type="EMBL" id="FUYB01000003">
    <property type="protein sequence ID" value="SKA72641.1"/>
    <property type="molecule type" value="Genomic_DNA"/>
</dbReference>